<comment type="caution">
    <text evidence="2">The sequence shown here is derived from an EMBL/GenBank/DDBJ whole genome shotgun (WGS) entry which is preliminary data.</text>
</comment>
<keyword evidence="1" id="KW-0175">Coiled coil</keyword>
<accession>A0A4Y8Q7E1</accession>
<organism evidence="2 3">
    <name type="scientific">Paenibacillus athensensis</name>
    <dbReference type="NCBI Taxonomy" id="1967502"/>
    <lineage>
        <taxon>Bacteria</taxon>
        <taxon>Bacillati</taxon>
        <taxon>Bacillota</taxon>
        <taxon>Bacilli</taxon>
        <taxon>Bacillales</taxon>
        <taxon>Paenibacillaceae</taxon>
        <taxon>Paenibacillus</taxon>
    </lineage>
</organism>
<feature type="coiled-coil region" evidence="1">
    <location>
        <begin position="274"/>
        <end position="301"/>
    </location>
</feature>
<name>A0A4Y8Q7E1_9BACL</name>
<evidence type="ECO:0000256" key="1">
    <source>
        <dbReference type="SAM" id="Coils"/>
    </source>
</evidence>
<dbReference type="EMBL" id="MYFO01000006">
    <property type="protein sequence ID" value="TFE89821.1"/>
    <property type="molecule type" value="Genomic_DNA"/>
</dbReference>
<evidence type="ECO:0000313" key="3">
    <source>
        <dbReference type="Proteomes" id="UP000298246"/>
    </source>
</evidence>
<proteinExistence type="predicted"/>
<evidence type="ECO:0000313" key="2">
    <source>
        <dbReference type="EMBL" id="TFE89821.1"/>
    </source>
</evidence>
<dbReference type="RefSeq" id="WP_134751112.1">
    <property type="nucleotide sequence ID" value="NZ_MYFO02000006.1"/>
</dbReference>
<reference evidence="2 3" key="1">
    <citation type="submission" date="2017-03" db="EMBL/GenBank/DDBJ databases">
        <title>Isolation of Levoglucosan Utilizing Bacteria.</title>
        <authorList>
            <person name="Arya A.S."/>
        </authorList>
    </citation>
    <scope>NUCLEOTIDE SEQUENCE [LARGE SCALE GENOMIC DNA]</scope>
    <source>
        <strain evidence="2 3">MEC069</strain>
    </source>
</reference>
<sequence>MSLYTIARHPIEPKIVLVAYFESENIEWVPLQSSVRIDNEYSNDFKEIISNFSDSSKIENFIWNNKNKLFESVKFFVVNPRSKYTIDQGNKWELNINNRYVGIFTDTPGNREIDRIKVITKNGGVILVDATNPKEPWIVRTFNKPNVYQDLFENEAASRGRGTTYKAKIEETNFSKDYKDSKDVKESKDAREMKETVKDLKEHASLESYLMNMMEKPVGPLKETLERIDRKTNEISMVKELVQKLEMRVRNALINPYNSNPQTSGNGGVSQSQLEFLQENNEKLKRDLEEYRLHISSLEVSLNDTKHRLATTTSRVEEQIKSKFLESFLHLQAYLEPVNFNLDEEVRVTVIDYLKRENIKDTEKILEILDPYFERYMHQLFTLKMVVQVFKELEWLKKR</sequence>
<feature type="coiled-coil region" evidence="1">
    <location>
        <begin position="221"/>
        <end position="248"/>
    </location>
</feature>
<protein>
    <submittedName>
        <fullName evidence="2">Uncharacterized protein</fullName>
    </submittedName>
</protein>
<dbReference type="AlphaFoldDB" id="A0A4Y8Q7E1"/>
<keyword evidence="3" id="KW-1185">Reference proteome</keyword>
<gene>
    <name evidence="2" type="ORF">B5M42_06950</name>
</gene>
<dbReference type="Proteomes" id="UP000298246">
    <property type="component" value="Unassembled WGS sequence"/>
</dbReference>